<evidence type="ECO:0000256" key="7">
    <source>
        <dbReference type="RuleBase" id="RU000682"/>
    </source>
</evidence>
<dbReference type="Proteomes" id="UP000014760">
    <property type="component" value="Unassembled WGS sequence"/>
</dbReference>
<keyword evidence="5 6" id="KW-0539">Nucleus</keyword>
<keyword evidence="3 6" id="KW-0238">DNA-binding</keyword>
<comment type="similarity">
    <text evidence="2">Belongs to the Abd-B homeobox family.</text>
</comment>
<evidence type="ECO:0000313" key="10">
    <source>
        <dbReference type="EnsemblMetazoa" id="CapteP70154"/>
    </source>
</evidence>
<dbReference type="GO" id="GO:0003677">
    <property type="term" value="F:DNA binding"/>
    <property type="evidence" value="ECO:0007669"/>
    <property type="project" value="UniProtKB-UniRule"/>
</dbReference>
<dbReference type="EMBL" id="KB303456">
    <property type="protein sequence ID" value="ELU03141.1"/>
    <property type="molecule type" value="Genomic_DNA"/>
</dbReference>
<dbReference type="Pfam" id="PF00046">
    <property type="entry name" value="Homeodomain"/>
    <property type="match status" value="1"/>
</dbReference>
<reference evidence="11" key="1">
    <citation type="submission" date="2012-12" db="EMBL/GenBank/DDBJ databases">
        <authorList>
            <person name="Hellsten U."/>
            <person name="Grimwood J."/>
            <person name="Chapman J.A."/>
            <person name="Shapiro H."/>
            <person name="Aerts A."/>
            <person name="Otillar R.P."/>
            <person name="Terry A.Y."/>
            <person name="Boore J.L."/>
            <person name="Simakov O."/>
            <person name="Marletaz F."/>
            <person name="Cho S.-J."/>
            <person name="Edsinger-Gonzales E."/>
            <person name="Havlak P."/>
            <person name="Kuo D.-H."/>
            <person name="Larsson T."/>
            <person name="Lv J."/>
            <person name="Arendt D."/>
            <person name="Savage R."/>
            <person name="Osoegawa K."/>
            <person name="de Jong P."/>
            <person name="Lindberg D.R."/>
            <person name="Seaver E.C."/>
            <person name="Weisblat D.A."/>
            <person name="Putnam N.H."/>
            <person name="Grigoriev I.V."/>
            <person name="Rokhsar D.S."/>
        </authorList>
    </citation>
    <scope>NUCLEOTIDE SEQUENCE</scope>
    <source>
        <strain evidence="11">I ESC-2004</strain>
    </source>
</reference>
<dbReference type="SUPFAM" id="SSF46689">
    <property type="entry name" value="Homeodomain-like"/>
    <property type="match status" value="1"/>
</dbReference>
<comment type="subcellular location">
    <subcellularLocation>
        <location evidence="1 6 7">Nucleus</location>
    </subcellularLocation>
</comment>
<reference evidence="9 11" key="2">
    <citation type="journal article" date="2013" name="Nature">
        <title>Insights into bilaterian evolution from three spiralian genomes.</title>
        <authorList>
            <person name="Simakov O."/>
            <person name="Marletaz F."/>
            <person name="Cho S.J."/>
            <person name="Edsinger-Gonzales E."/>
            <person name="Havlak P."/>
            <person name="Hellsten U."/>
            <person name="Kuo D.H."/>
            <person name="Larsson T."/>
            <person name="Lv J."/>
            <person name="Arendt D."/>
            <person name="Savage R."/>
            <person name="Osoegawa K."/>
            <person name="de Jong P."/>
            <person name="Grimwood J."/>
            <person name="Chapman J.A."/>
            <person name="Shapiro H."/>
            <person name="Aerts A."/>
            <person name="Otillar R.P."/>
            <person name="Terry A.Y."/>
            <person name="Boore J.L."/>
            <person name="Grigoriev I.V."/>
            <person name="Lindberg D.R."/>
            <person name="Seaver E.C."/>
            <person name="Weisblat D.A."/>
            <person name="Putnam N.H."/>
            <person name="Rokhsar D.S."/>
        </authorList>
    </citation>
    <scope>NUCLEOTIDE SEQUENCE</scope>
    <source>
        <strain evidence="9 11">I ESC-2004</strain>
    </source>
</reference>
<dbReference type="GO" id="GO:0005634">
    <property type="term" value="C:nucleus"/>
    <property type="evidence" value="ECO:0007669"/>
    <property type="project" value="UniProtKB-SubCell"/>
</dbReference>
<keyword evidence="4 6" id="KW-0371">Homeobox</keyword>
<dbReference type="GO" id="GO:0000981">
    <property type="term" value="F:DNA-binding transcription factor activity, RNA polymerase II-specific"/>
    <property type="evidence" value="ECO:0007669"/>
    <property type="project" value="InterPro"/>
</dbReference>
<feature type="domain" description="Homeobox" evidence="8">
    <location>
        <begin position="1"/>
        <end position="58"/>
    </location>
</feature>
<dbReference type="PROSITE" id="PS50071">
    <property type="entry name" value="HOMEOBOX_2"/>
    <property type="match status" value="1"/>
</dbReference>
<evidence type="ECO:0000256" key="2">
    <source>
        <dbReference type="ARBA" id="ARBA00006317"/>
    </source>
</evidence>
<evidence type="ECO:0000256" key="3">
    <source>
        <dbReference type="ARBA" id="ARBA00023125"/>
    </source>
</evidence>
<reference evidence="10" key="3">
    <citation type="submission" date="2015-06" db="UniProtKB">
        <authorList>
            <consortium name="EnsemblMetazoa"/>
        </authorList>
    </citation>
    <scope>IDENTIFICATION</scope>
</reference>
<dbReference type="OMA" id="EYASSQF"/>
<dbReference type="InterPro" id="IPR046333">
    <property type="entry name" value="HXA10/ABDB-like"/>
</dbReference>
<gene>
    <name evidence="9" type="ORF">CAPTEDRAFT_70154</name>
</gene>
<evidence type="ECO:0000256" key="5">
    <source>
        <dbReference type="ARBA" id="ARBA00023242"/>
    </source>
</evidence>
<feature type="non-terminal residue" evidence="9">
    <location>
        <position position="1"/>
    </location>
</feature>
<dbReference type="CDD" id="cd00086">
    <property type="entry name" value="homeodomain"/>
    <property type="match status" value="1"/>
</dbReference>
<dbReference type="AlphaFoldDB" id="R7UAI4"/>
<dbReference type="EMBL" id="AMQN01001531">
    <property type="status" value="NOT_ANNOTATED_CDS"/>
    <property type="molecule type" value="Genomic_DNA"/>
</dbReference>
<dbReference type="STRING" id="283909.R7UAI4"/>
<dbReference type="Gene3D" id="1.10.10.60">
    <property type="entry name" value="Homeodomain-like"/>
    <property type="match status" value="1"/>
</dbReference>
<dbReference type="PRINTS" id="PR00024">
    <property type="entry name" value="HOMEOBOX"/>
</dbReference>
<dbReference type="OrthoDB" id="6159439at2759"/>
<evidence type="ECO:0000259" key="8">
    <source>
        <dbReference type="PROSITE" id="PS50071"/>
    </source>
</evidence>
<dbReference type="InterPro" id="IPR009057">
    <property type="entry name" value="Homeodomain-like_sf"/>
</dbReference>
<protein>
    <submittedName>
        <fullName evidence="10">Post1 hox protein</fullName>
    </submittedName>
</protein>
<dbReference type="PANTHER" id="PTHR45874">
    <property type="entry name" value="HOMEOBOX PROTEIN ABDOMINAL-B"/>
    <property type="match status" value="1"/>
</dbReference>
<keyword evidence="11" id="KW-1185">Reference proteome</keyword>
<evidence type="ECO:0000313" key="9">
    <source>
        <dbReference type="EMBL" id="ELU03141.1"/>
    </source>
</evidence>
<dbReference type="HOGENOM" id="CLU_049543_10_2_1"/>
<dbReference type="PANTHER" id="PTHR45874:SF8">
    <property type="entry name" value="PROTEIN CBG23031"/>
    <property type="match status" value="1"/>
</dbReference>
<feature type="non-terminal residue" evidence="9">
    <location>
        <position position="62"/>
    </location>
</feature>
<organism evidence="9">
    <name type="scientific">Capitella teleta</name>
    <name type="common">Polychaete worm</name>
    <dbReference type="NCBI Taxonomy" id="283909"/>
    <lineage>
        <taxon>Eukaryota</taxon>
        <taxon>Metazoa</taxon>
        <taxon>Spiralia</taxon>
        <taxon>Lophotrochozoa</taxon>
        <taxon>Annelida</taxon>
        <taxon>Polychaeta</taxon>
        <taxon>Sedentaria</taxon>
        <taxon>Scolecida</taxon>
        <taxon>Capitellidae</taxon>
        <taxon>Capitella</taxon>
    </lineage>
</organism>
<name>R7UAI4_CAPTE</name>
<evidence type="ECO:0000256" key="6">
    <source>
        <dbReference type="PROSITE-ProRule" id="PRU00108"/>
    </source>
</evidence>
<evidence type="ECO:0000256" key="4">
    <source>
        <dbReference type="ARBA" id="ARBA00023155"/>
    </source>
</evidence>
<evidence type="ECO:0000313" key="11">
    <source>
        <dbReference type="Proteomes" id="UP000014760"/>
    </source>
</evidence>
<dbReference type="InterPro" id="IPR017970">
    <property type="entry name" value="Homeobox_CS"/>
</dbReference>
<dbReference type="InterPro" id="IPR020479">
    <property type="entry name" value="HD_metazoa"/>
</dbReference>
<evidence type="ECO:0000256" key="1">
    <source>
        <dbReference type="ARBA" id="ARBA00004123"/>
    </source>
</evidence>
<sequence length="62" mass="7583">KKKRKPYSKPQVSALENEYSTSTYITKARRKEVARELDLTERQIKIWYQNRRIKEKKIATKR</sequence>
<dbReference type="EnsemblMetazoa" id="CapteT70154">
    <property type="protein sequence ID" value="CapteP70154"/>
    <property type="gene ID" value="CapteG70154"/>
</dbReference>
<dbReference type="SMART" id="SM00389">
    <property type="entry name" value="HOX"/>
    <property type="match status" value="1"/>
</dbReference>
<dbReference type="InterPro" id="IPR001356">
    <property type="entry name" value="HD"/>
</dbReference>
<dbReference type="PROSITE" id="PS00027">
    <property type="entry name" value="HOMEOBOX_1"/>
    <property type="match status" value="1"/>
</dbReference>
<accession>R7UAI4</accession>
<proteinExistence type="inferred from homology"/>
<feature type="DNA-binding region" description="Homeobox" evidence="6">
    <location>
        <begin position="3"/>
        <end position="59"/>
    </location>
</feature>